<sequence length="372" mass="39012">MTVTRNARSSVLRPALMATVVASLATLAACSAPPDRPSPLANAVANAGAALRADSDMKAVLDAYSNLDPKAIEKISVSEARAQPTIADAVDAVLRQQGRSTDPASLVPGVTSRDTTIPGPAGPLPARVFTPSGAGPFPVITYFHGGGWVIADKQVYDAGARGIAKQANAIVVSVDYRRSPEVKFPAAWDDALAAYRWVSQNAGTLNGDPQRLALAGESAGGNLAVATAIAARDAGVTQPRHVLAVYPVAQTGSLLTPSYVANAAAKPLNRPMIEWFLDKLLASPIDKQDQRLDLVNARLAGLPPVTIINAAIDPLRNDGSMLEEALRNSGVQVERQDYSGVTHEFFGTAAVVVKARQAQEYAGQRLRQSLGN</sequence>
<dbReference type="Gene3D" id="3.40.50.1820">
    <property type="entry name" value="alpha/beta hydrolase"/>
    <property type="match status" value="1"/>
</dbReference>
<comment type="caution">
    <text evidence="5">The sequence shown here is derived from an EMBL/GenBank/DDBJ whole genome shotgun (WGS) entry which is preliminary data.</text>
</comment>
<evidence type="ECO:0000256" key="3">
    <source>
        <dbReference type="SAM" id="SignalP"/>
    </source>
</evidence>
<gene>
    <name evidence="5" type="ORF">FHW18_003372</name>
</gene>
<dbReference type="Proteomes" id="UP000542125">
    <property type="component" value="Unassembled WGS sequence"/>
</dbReference>
<feature type="domain" description="Alpha/beta hydrolase fold-3" evidence="4">
    <location>
        <begin position="141"/>
        <end position="346"/>
    </location>
</feature>
<dbReference type="PROSITE" id="PS51257">
    <property type="entry name" value="PROKAR_LIPOPROTEIN"/>
    <property type="match status" value="1"/>
</dbReference>
<dbReference type="PANTHER" id="PTHR48081:SF8">
    <property type="entry name" value="ALPHA_BETA HYDROLASE FOLD-3 DOMAIN-CONTAINING PROTEIN-RELATED"/>
    <property type="match status" value="1"/>
</dbReference>
<dbReference type="RefSeq" id="WP_306455905.1">
    <property type="nucleotide sequence ID" value="NZ_JACBYR010000001.1"/>
</dbReference>
<proteinExistence type="predicted"/>
<dbReference type="EMBL" id="JACBYR010000001">
    <property type="protein sequence ID" value="NYE84101.1"/>
    <property type="molecule type" value="Genomic_DNA"/>
</dbReference>
<evidence type="ECO:0000256" key="2">
    <source>
        <dbReference type="SAM" id="MobiDB-lite"/>
    </source>
</evidence>
<dbReference type="AlphaFoldDB" id="A0A7Y9IW01"/>
<keyword evidence="1" id="KW-0378">Hydrolase</keyword>
<feature type="signal peptide" evidence="3">
    <location>
        <begin position="1"/>
        <end position="28"/>
    </location>
</feature>
<accession>A0A7Y9IW01</accession>
<reference evidence="5 6" key="1">
    <citation type="submission" date="2020-07" db="EMBL/GenBank/DDBJ databases">
        <title>Genomic Encyclopedia of Type Strains, Phase IV (KMG-V): Genome sequencing to study the core and pangenomes of soil and plant-associated prokaryotes.</title>
        <authorList>
            <person name="Whitman W."/>
        </authorList>
    </citation>
    <scope>NUCLEOTIDE SEQUENCE [LARGE SCALE GENOMIC DNA]</scope>
    <source>
        <strain evidence="5 6">SAS40</strain>
    </source>
</reference>
<dbReference type="PANTHER" id="PTHR48081">
    <property type="entry name" value="AB HYDROLASE SUPERFAMILY PROTEIN C4A8.06C"/>
    <property type="match status" value="1"/>
</dbReference>
<name>A0A7Y9IW01_9BURK</name>
<dbReference type="GO" id="GO:0016787">
    <property type="term" value="F:hydrolase activity"/>
    <property type="evidence" value="ECO:0007669"/>
    <property type="project" value="UniProtKB-KW"/>
</dbReference>
<dbReference type="InterPro" id="IPR029058">
    <property type="entry name" value="AB_hydrolase_fold"/>
</dbReference>
<dbReference type="InterPro" id="IPR050300">
    <property type="entry name" value="GDXG_lipolytic_enzyme"/>
</dbReference>
<organism evidence="5 6">
    <name type="scientific">Pigmentiphaga litoralis</name>
    <dbReference type="NCBI Taxonomy" id="516702"/>
    <lineage>
        <taxon>Bacteria</taxon>
        <taxon>Pseudomonadati</taxon>
        <taxon>Pseudomonadota</taxon>
        <taxon>Betaproteobacteria</taxon>
        <taxon>Burkholderiales</taxon>
        <taxon>Alcaligenaceae</taxon>
        <taxon>Pigmentiphaga</taxon>
    </lineage>
</organism>
<protein>
    <submittedName>
        <fullName evidence="5">Acetyl esterase/lipase</fullName>
    </submittedName>
</protein>
<dbReference type="SUPFAM" id="SSF53474">
    <property type="entry name" value="alpha/beta-Hydrolases"/>
    <property type="match status" value="1"/>
</dbReference>
<evidence type="ECO:0000313" key="6">
    <source>
        <dbReference type="Proteomes" id="UP000542125"/>
    </source>
</evidence>
<dbReference type="Pfam" id="PF07859">
    <property type="entry name" value="Abhydrolase_3"/>
    <property type="match status" value="1"/>
</dbReference>
<evidence type="ECO:0000256" key="1">
    <source>
        <dbReference type="ARBA" id="ARBA00022801"/>
    </source>
</evidence>
<evidence type="ECO:0000259" key="4">
    <source>
        <dbReference type="Pfam" id="PF07859"/>
    </source>
</evidence>
<keyword evidence="3" id="KW-0732">Signal</keyword>
<keyword evidence="6" id="KW-1185">Reference proteome</keyword>
<feature type="region of interest" description="Disordered" evidence="2">
    <location>
        <begin position="101"/>
        <end position="121"/>
    </location>
</feature>
<dbReference type="InterPro" id="IPR013094">
    <property type="entry name" value="AB_hydrolase_3"/>
</dbReference>
<evidence type="ECO:0000313" key="5">
    <source>
        <dbReference type="EMBL" id="NYE84101.1"/>
    </source>
</evidence>
<feature type="chain" id="PRO_5031383735" evidence="3">
    <location>
        <begin position="29"/>
        <end position="372"/>
    </location>
</feature>